<dbReference type="EMBL" id="KK107550">
    <property type="protein sequence ID" value="EZA49032.1"/>
    <property type="molecule type" value="Genomic_DNA"/>
</dbReference>
<comment type="subcellular location">
    <subcellularLocation>
        <location evidence="1">Cytoplasm</location>
        <location evidence="1">Cytoskeleton</location>
    </subcellularLocation>
</comment>
<dbReference type="GO" id="GO:0007018">
    <property type="term" value="P:microtubule-based movement"/>
    <property type="evidence" value="ECO:0007669"/>
    <property type="project" value="InterPro"/>
</dbReference>
<name>A0A026VZ33_OOCBI</name>
<evidence type="ECO:0000256" key="7">
    <source>
        <dbReference type="PROSITE-ProRule" id="PRU00283"/>
    </source>
</evidence>
<dbReference type="InterPro" id="IPR027640">
    <property type="entry name" value="Kinesin-like_fam"/>
</dbReference>
<reference evidence="9 10" key="1">
    <citation type="journal article" date="2014" name="Curr. Biol.">
        <title>The genome of the clonal raider ant Cerapachys biroi.</title>
        <authorList>
            <person name="Oxley P.R."/>
            <person name="Ji L."/>
            <person name="Fetter-Pruneda I."/>
            <person name="McKenzie S.K."/>
            <person name="Li C."/>
            <person name="Hu H."/>
            <person name="Zhang G."/>
            <person name="Kronauer D.J."/>
        </authorList>
    </citation>
    <scope>NUCLEOTIDE SEQUENCE [LARGE SCALE GENOMIC DNA]</scope>
</reference>
<dbReference type="InterPro" id="IPR027417">
    <property type="entry name" value="P-loop_NTPase"/>
</dbReference>
<gene>
    <name evidence="9" type="ORF">X777_12840</name>
</gene>
<dbReference type="InterPro" id="IPR019821">
    <property type="entry name" value="Kinesin_motor_CS"/>
</dbReference>
<dbReference type="GO" id="GO:0005524">
    <property type="term" value="F:ATP binding"/>
    <property type="evidence" value="ECO:0007669"/>
    <property type="project" value="UniProtKB-KW"/>
</dbReference>
<evidence type="ECO:0000256" key="3">
    <source>
        <dbReference type="ARBA" id="ARBA00022840"/>
    </source>
</evidence>
<evidence type="ECO:0000256" key="5">
    <source>
        <dbReference type="ARBA" id="ARBA00023175"/>
    </source>
</evidence>
<evidence type="ECO:0000256" key="4">
    <source>
        <dbReference type="ARBA" id="ARBA00023054"/>
    </source>
</evidence>
<dbReference type="SUPFAM" id="SSF52540">
    <property type="entry name" value="P-loop containing nucleoside triphosphate hydrolases"/>
    <property type="match status" value="1"/>
</dbReference>
<evidence type="ECO:0000256" key="1">
    <source>
        <dbReference type="ARBA" id="ARBA00004245"/>
    </source>
</evidence>
<dbReference type="PANTHER" id="PTHR47968">
    <property type="entry name" value="CENTROMERE PROTEIN E"/>
    <property type="match status" value="1"/>
</dbReference>
<evidence type="ECO:0000313" key="9">
    <source>
        <dbReference type="EMBL" id="EZA49032.1"/>
    </source>
</evidence>
<keyword evidence="5" id="KW-0505">Motor protein</keyword>
<dbReference type="GO" id="GO:0008017">
    <property type="term" value="F:microtubule binding"/>
    <property type="evidence" value="ECO:0007669"/>
    <property type="project" value="InterPro"/>
</dbReference>
<dbReference type="PROSITE" id="PS50067">
    <property type="entry name" value="KINESIN_MOTOR_2"/>
    <property type="match status" value="1"/>
</dbReference>
<evidence type="ECO:0000256" key="6">
    <source>
        <dbReference type="ARBA" id="ARBA00023212"/>
    </source>
</evidence>
<evidence type="ECO:0000256" key="2">
    <source>
        <dbReference type="ARBA" id="ARBA00022741"/>
    </source>
</evidence>
<dbReference type="AlphaFoldDB" id="A0A026VZ33"/>
<dbReference type="InterPro" id="IPR036961">
    <property type="entry name" value="Kinesin_motor_dom_sf"/>
</dbReference>
<evidence type="ECO:0000313" key="10">
    <source>
        <dbReference type="Proteomes" id="UP000053097"/>
    </source>
</evidence>
<keyword evidence="4" id="KW-0175">Coiled coil</keyword>
<organism evidence="9 10">
    <name type="scientific">Ooceraea biroi</name>
    <name type="common">Clonal raider ant</name>
    <name type="synonym">Cerapachys biroi</name>
    <dbReference type="NCBI Taxonomy" id="2015173"/>
    <lineage>
        <taxon>Eukaryota</taxon>
        <taxon>Metazoa</taxon>
        <taxon>Ecdysozoa</taxon>
        <taxon>Arthropoda</taxon>
        <taxon>Hexapoda</taxon>
        <taxon>Insecta</taxon>
        <taxon>Pterygota</taxon>
        <taxon>Neoptera</taxon>
        <taxon>Endopterygota</taxon>
        <taxon>Hymenoptera</taxon>
        <taxon>Apocrita</taxon>
        <taxon>Aculeata</taxon>
        <taxon>Formicoidea</taxon>
        <taxon>Formicidae</taxon>
        <taxon>Dorylinae</taxon>
        <taxon>Ooceraea</taxon>
    </lineage>
</organism>
<proteinExistence type="inferred from homology"/>
<keyword evidence="3" id="KW-0067">ATP-binding</keyword>
<keyword evidence="6" id="KW-0206">Cytoskeleton</keyword>
<dbReference type="GO" id="GO:0000278">
    <property type="term" value="P:mitotic cell cycle"/>
    <property type="evidence" value="ECO:0007669"/>
    <property type="project" value="TreeGrafter"/>
</dbReference>
<dbReference type="Proteomes" id="UP000053097">
    <property type="component" value="Unassembled WGS sequence"/>
</dbReference>
<dbReference type="GO" id="GO:0005874">
    <property type="term" value="C:microtubule"/>
    <property type="evidence" value="ECO:0007669"/>
    <property type="project" value="TreeGrafter"/>
</dbReference>
<dbReference type="STRING" id="2015173.A0A026VZ33"/>
<protein>
    <submittedName>
        <fullName evidence="9">Centromere-associated protein E</fullName>
    </submittedName>
</protein>
<dbReference type="Pfam" id="PF00225">
    <property type="entry name" value="Kinesin"/>
    <property type="match status" value="1"/>
</dbReference>
<evidence type="ECO:0000259" key="8">
    <source>
        <dbReference type="PROSITE" id="PS50067"/>
    </source>
</evidence>
<dbReference type="GO" id="GO:0003777">
    <property type="term" value="F:microtubule motor activity"/>
    <property type="evidence" value="ECO:0007669"/>
    <property type="project" value="InterPro"/>
</dbReference>
<feature type="non-terminal residue" evidence="9">
    <location>
        <position position="1"/>
    </location>
</feature>
<accession>A0A026VZ33</accession>
<keyword evidence="10" id="KW-1185">Reference proteome</keyword>
<sequence length="84" mass="9214">ILFRVSYFEIYNEKVNTLEGRNVNSDGAVQLSELNLVDLAGSEKPEKQAATERLKEGCCINSSLSTLAMVIRQLSALSKPNLAI</sequence>
<comment type="caution">
    <text evidence="7">Lacks conserved residue(s) required for the propagation of feature annotation.</text>
</comment>
<dbReference type="PROSITE" id="PS00411">
    <property type="entry name" value="KINESIN_MOTOR_1"/>
    <property type="match status" value="1"/>
</dbReference>
<dbReference type="InterPro" id="IPR001752">
    <property type="entry name" value="Kinesin_motor_dom"/>
</dbReference>
<keyword evidence="2" id="KW-0547">Nucleotide-binding</keyword>
<dbReference type="PANTHER" id="PTHR47968:SF75">
    <property type="entry name" value="CENTROMERE-ASSOCIATED PROTEIN E"/>
    <property type="match status" value="1"/>
</dbReference>
<keyword evidence="6" id="KW-0963">Cytoplasm</keyword>
<dbReference type="Gene3D" id="3.40.850.10">
    <property type="entry name" value="Kinesin motor domain"/>
    <property type="match status" value="1"/>
</dbReference>
<comment type="similarity">
    <text evidence="7">Belongs to the TRAFAC class myosin-kinesin ATPase superfamily. Kinesin family.</text>
</comment>
<feature type="domain" description="Kinesin motor" evidence="8">
    <location>
        <begin position="1"/>
        <end position="84"/>
    </location>
</feature>